<protein>
    <submittedName>
        <fullName evidence="2">Uncharacterized protein</fullName>
    </submittedName>
</protein>
<organism evidence="2 3">
    <name type="scientific">Novosphingobium capsulatum</name>
    <dbReference type="NCBI Taxonomy" id="13688"/>
    <lineage>
        <taxon>Bacteria</taxon>
        <taxon>Pseudomonadati</taxon>
        <taxon>Pseudomonadota</taxon>
        <taxon>Alphaproteobacteria</taxon>
        <taxon>Sphingomonadales</taxon>
        <taxon>Sphingomonadaceae</taxon>
        <taxon>Novosphingobium</taxon>
    </lineage>
</organism>
<dbReference type="Proteomes" id="UP001184150">
    <property type="component" value="Unassembled WGS sequence"/>
</dbReference>
<proteinExistence type="predicted"/>
<reference evidence="2 3" key="1">
    <citation type="submission" date="2023-07" db="EMBL/GenBank/DDBJ databases">
        <title>Sorghum-associated microbial communities from plants grown in Nebraska, USA.</title>
        <authorList>
            <person name="Schachtman D."/>
        </authorList>
    </citation>
    <scope>NUCLEOTIDE SEQUENCE [LARGE SCALE GENOMIC DNA]</scope>
    <source>
        <strain evidence="2 3">DS1027</strain>
    </source>
</reference>
<evidence type="ECO:0000313" key="3">
    <source>
        <dbReference type="Proteomes" id="UP001184150"/>
    </source>
</evidence>
<feature type="region of interest" description="Disordered" evidence="1">
    <location>
        <begin position="1"/>
        <end position="33"/>
    </location>
</feature>
<evidence type="ECO:0000256" key="1">
    <source>
        <dbReference type="SAM" id="MobiDB-lite"/>
    </source>
</evidence>
<comment type="caution">
    <text evidence="2">The sequence shown here is derived from an EMBL/GenBank/DDBJ whole genome shotgun (WGS) entry which is preliminary data.</text>
</comment>
<keyword evidence="3" id="KW-1185">Reference proteome</keyword>
<evidence type="ECO:0000313" key="2">
    <source>
        <dbReference type="EMBL" id="MDR6511953.1"/>
    </source>
</evidence>
<sequence length="33" mass="3545">MQRLPLRFGPGNPVWGSNMRGPGDCTPACAETK</sequence>
<accession>A0ABU1MNM9</accession>
<dbReference type="EMBL" id="JAVDRD010000007">
    <property type="protein sequence ID" value="MDR6511953.1"/>
    <property type="molecule type" value="Genomic_DNA"/>
</dbReference>
<name>A0ABU1MNM9_9SPHN</name>
<gene>
    <name evidence="2" type="ORF">J2792_002836</name>
</gene>